<organism evidence="2 3">
    <name type="scientific">Leptomonas seymouri</name>
    <dbReference type="NCBI Taxonomy" id="5684"/>
    <lineage>
        <taxon>Eukaryota</taxon>
        <taxon>Discoba</taxon>
        <taxon>Euglenozoa</taxon>
        <taxon>Kinetoplastea</taxon>
        <taxon>Metakinetoplastina</taxon>
        <taxon>Trypanosomatida</taxon>
        <taxon>Trypanosomatidae</taxon>
        <taxon>Leishmaniinae</taxon>
        <taxon>Leptomonas</taxon>
    </lineage>
</organism>
<evidence type="ECO:0000313" key="2">
    <source>
        <dbReference type="EMBL" id="KPI82703.1"/>
    </source>
</evidence>
<sequence>MSGSEHLQDVSGDANRRERDMETDNQHREPLHFMPDGIASREPFGDNELFVNESREDAHNVDGDLSVDDVVNNIIMHDHMPIENLPVMVAPELKLIGRCVSLSVRGAFSDADQLFYYTGLVFSVNVATVTLTHVNRYTPTDYRKFIARERRVTKDGRRVETGPCKPVTRASGLSFYGYTAVGELGVGRDGALVSTPDTAALLRLDAAGSLAPATHLCTAADFDAQASASIPSHHDVGETAPTITGALRTKRFCGSDASIGPLPFVSFQRKRIHDVRFGRDPRSS</sequence>
<feature type="region of interest" description="Disordered" evidence="1">
    <location>
        <begin position="1"/>
        <end position="37"/>
    </location>
</feature>
<reference evidence="2 3" key="1">
    <citation type="journal article" date="2015" name="PLoS Pathog.">
        <title>Leptomonas seymouri: Adaptations to the Dixenous Life Cycle Analyzed by Genome Sequencing, Transcriptome Profiling and Co-infection with Leishmania donovani.</title>
        <authorList>
            <person name="Kraeva N."/>
            <person name="Butenko A."/>
            <person name="Hlavacova J."/>
            <person name="Kostygov A."/>
            <person name="Myskova J."/>
            <person name="Grybchuk D."/>
            <person name="Lestinova T."/>
            <person name="Votypka J."/>
            <person name="Volf P."/>
            <person name="Opperdoes F."/>
            <person name="Flegontov P."/>
            <person name="Lukes J."/>
            <person name="Yurchenko V."/>
        </authorList>
    </citation>
    <scope>NUCLEOTIDE SEQUENCE [LARGE SCALE GENOMIC DNA]</scope>
    <source>
        <strain evidence="2 3">ATCC 30220</strain>
    </source>
</reference>
<dbReference type="EMBL" id="LJSK01000592">
    <property type="protein sequence ID" value="KPI82703.1"/>
    <property type="molecule type" value="Genomic_DNA"/>
</dbReference>
<feature type="compositionally biased region" description="Basic and acidic residues" evidence="1">
    <location>
        <begin position="14"/>
        <end position="31"/>
    </location>
</feature>
<dbReference type="AlphaFoldDB" id="A0A0N1HSW4"/>
<keyword evidence="3" id="KW-1185">Reference proteome</keyword>
<evidence type="ECO:0000313" key="3">
    <source>
        <dbReference type="Proteomes" id="UP000038009"/>
    </source>
</evidence>
<name>A0A0N1HSW4_LEPSE</name>
<feature type="non-terminal residue" evidence="2">
    <location>
        <position position="284"/>
    </location>
</feature>
<dbReference type="VEuPathDB" id="TriTrypDB:Lsey_0592_0010"/>
<comment type="caution">
    <text evidence="2">The sequence shown here is derived from an EMBL/GenBank/DDBJ whole genome shotgun (WGS) entry which is preliminary data.</text>
</comment>
<evidence type="ECO:0000256" key="1">
    <source>
        <dbReference type="SAM" id="MobiDB-lite"/>
    </source>
</evidence>
<dbReference type="Proteomes" id="UP000038009">
    <property type="component" value="Unassembled WGS sequence"/>
</dbReference>
<protein>
    <submittedName>
        <fullName evidence="2">Uncharacterized protein</fullName>
    </submittedName>
</protein>
<dbReference type="OrthoDB" id="265961at2759"/>
<accession>A0A0N1HSW4</accession>
<proteinExistence type="predicted"/>
<gene>
    <name evidence="2" type="ORF">ABL78_8284</name>
</gene>